<comment type="caution">
    <text evidence="1">The sequence shown here is derived from an EMBL/GenBank/DDBJ whole genome shotgun (WGS) entry which is preliminary data.</text>
</comment>
<evidence type="ECO:0000313" key="2">
    <source>
        <dbReference type="Proteomes" id="UP001589894"/>
    </source>
</evidence>
<keyword evidence="2" id="KW-1185">Reference proteome</keyword>
<proteinExistence type="predicted"/>
<dbReference type="Proteomes" id="UP001589894">
    <property type="component" value="Unassembled WGS sequence"/>
</dbReference>
<reference evidence="1 2" key="1">
    <citation type="submission" date="2024-09" db="EMBL/GenBank/DDBJ databases">
        <authorList>
            <person name="Sun Q."/>
            <person name="Mori K."/>
        </authorList>
    </citation>
    <scope>NUCLEOTIDE SEQUENCE [LARGE SCALE GENOMIC DNA]</scope>
    <source>
        <strain evidence="1 2">TBRC 2205</strain>
    </source>
</reference>
<sequence length="48" mass="4879">TPGQIVVVDCEGDPENTDKSKLVFRGAEKPVEVPDAVPADLGGAAASE</sequence>
<name>A0ABV6P685_9ACTN</name>
<accession>A0ABV6P685</accession>
<gene>
    <name evidence="1" type="ORF">ACFFHU_30960</name>
</gene>
<evidence type="ECO:0000313" key="1">
    <source>
        <dbReference type="EMBL" id="MFC0568540.1"/>
    </source>
</evidence>
<organism evidence="1 2">
    <name type="scientific">Plantactinospora siamensis</name>
    <dbReference type="NCBI Taxonomy" id="555372"/>
    <lineage>
        <taxon>Bacteria</taxon>
        <taxon>Bacillati</taxon>
        <taxon>Actinomycetota</taxon>
        <taxon>Actinomycetes</taxon>
        <taxon>Micromonosporales</taxon>
        <taxon>Micromonosporaceae</taxon>
        <taxon>Plantactinospora</taxon>
    </lineage>
</organism>
<protein>
    <submittedName>
        <fullName evidence="1">AAA family ATPase</fullName>
    </submittedName>
</protein>
<dbReference type="EMBL" id="JBHLUE010000034">
    <property type="protein sequence ID" value="MFC0568540.1"/>
    <property type="molecule type" value="Genomic_DNA"/>
</dbReference>
<feature type="non-terminal residue" evidence="1">
    <location>
        <position position="1"/>
    </location>
</feature>